<protein>
    <submittedName>
        <fullName evidence="1">Uncharacterized protein</fullName>
    </submittedName>
</protein>
<dbReference type="EMBL" id="CADCWD010000058">
    <property type="protein sequence ID" value="CAA9538062.1"/>
    <property type="molecule type" value="Genomic_DNA"/>
</dbReference>
<proteinExistence type="predicted"/>
<evidence type="ECO:0000313" key="1">
    <source>
        <dbReference type="EMBL" id="CAA9538062.1"/>
    </source>
</evidence>
<gene>
    <name evidence="1" type="ORF">AVDCRST_MAG23-1630</name>
</gene>
<accession>A0A6J4U254</accession>
<organism evidence="1">
    <name type="scientific">uncultured Sphingosinicella sp</name>
    <dbReference type="NCBI Taxonomy" id="478748"/>
    <lineage>
        <taxon>Bacteria</taxon>
        <taxon>Pseudomonadati</taxon>
        <taxon>Pseudomonadota</taxon>
        <taxon>Alphaproteobacteria</taxon>
        <taxon>Sphingomonadales</taxon>
        <taxon>Sphingosinicellaceae</taxon>
        <taxon>Sphingosinicella</taxon>
        <taxon>environmental samples</taxon>
    </lineage>
</organism>
<reference evidence="1" key="1">
    <citation type="submission" date="2020-02" db="EMBL/GenBank/DDBJ databases">
        <authorList>
            <person name="Meier V. D."/>
        </authorList>
    </citation>
    <scope>NUCLEOTIDE SEQUENCE</scope>
    <source>
        <strain evidence="1">AVDCRST_MAG23</strain>
    </source>
</reference>
<sequence>MRDGKGLHRTRGNAGRNDTAFVKDRSISFDIYENLYRDRGYLPAFDELPWKE</sequence>
<dbReference type="AlphaFoldDB" id="A0A6J4U254"/>
<name>A0A6J4U254_9SPHN</name>